<dbReference type="PROSITE" id="PS51384">
    <property type="entry name" value="FAD_FR"/>
    <property type="match status" value="1"/>
</dbReference>
<dbReference type="Gene3D" id="3.40.50.80">
    <property type="entry name" value="Nucleotide-binding domain of ferredoxin-NADP reductase (FNR) module"/>
    <property type="match status" value="1"/>
</dbReference>
<dbReference type="EMBL" id="CP033578">
    <property type="protein sequence ID" value="AYV23201.1"/>
    <property type="molecule type" value="Genomic_DNA"/>
</dbReference>
<dbReference type="InterPro" id="IPR017927">
    <property type="entry name" value="FAD-bd_FR_type"/>
</dbReference>
<evidence type="ECO:0000256" key="9">
    <source>
        <dbReference type="ARBA" id="ARBA00023002"/>
    </source>
</evidence>
<protein>
    <submittedName>
        <fullName evidence="15">Oxidoreductase</fullName>
    </submittedName>
</protein>
<dbReference type="GO" id="GO:0016020">
    <property type="term" value="C:membrane"/>
    <property type="evidence" value="ECO:0007669"/>
    <property type="project" value="UniProtKB-SubCell"/>
</dbReference>
<dbReference type="GO" id="GO:0050660">
    <property type="term" value="F:flavin adenine dinucleotide binding"/>
    <property type="evidence" value="ECO:0007669"/>
    <property type="project" value="TreeGrafter"/>
</dbReference>
<keyword evidence="7" id="KW-0274">FAD</keyword>
<dbReference type="GO" id="GO:0016491">
    <property type="term" value="F:oxidoreductase activity"/>
    <property type="evidence" value="ECO:0007669"/>
    <property type="project" value="UniProtKB-KW"/>
</dbReference>
<comment type="subcellular location">
    <subcellularLocation>
        <location evidence="2">Membrane</location>
        <topology evidence="2">Multi-pass membrane protein</topology>
    </subcellularLocation>
</comment>
<dbReference type="PANTHER" id="PTHR47354">
    <property type="entry name" value="NADH OXIDOREDUCTASE HCR"/>
    <property type="match status" value="1"/>
</dbReference>
<feature type="transmembrane region" description="Helical" evidence="13">
    <location>
        <begin position="38"/>
        <end position="59"/>
    </location>
</feature>
<evidence type="ECO:0000256" key="4">
    <source>
        <dbReference type="ARBA" id="ARBA00022692"/>
    </source>
</evidence>
<name>A0A3G4VJT9_9VIBR</name>
<feature type="domain" description="FAD-binding FR-type" evidence="14">
    <location>
        <begin position="219"/>
        <end position="316"/>
    </location>
</feature>
<proteinExistence type="predicted"/>
<keyword evidence="6" id="KW-0479">Metal-binding</keyword>
<evidence type="ECO:0000313" key="16">
    <source>
        <dbReference type="Proteomes" id="UP000279760"/>
    </source>
</evidence>
<dbReference type="InterPro" id="IPR017938">
    <property type="entry name" value="Riboflavin_synthase-like_b-brl"/>
</dbReference>
<keyword evidence="9" id="KW-0560">Oxidoreductase</keyword>
<dbReference type="InterPro" id="IPR013112">
    <property type="entry name" value="FAD-bd_8"/>
</dbReference>
<keyword evidence="10" id="KW-0408">Iron</keyword>
<dbReference type="RefSeq" id="WP_124941293.1">
    <property type="nucleotide sequence ID" value="NZ_CP033578.1"/>
</dbReference>
<reference evidence="15 16" key="1">
    <citation type="submission" date="2018-11" db="EMBL/GenBank/DDBJ databases">
        <title>Complete Genome Sequence of Vbrio mediterranei 117-T6: a Potential Pathogen Bacteria Isolated from the Conchocelis of Pyropia.</title>
        <authorList>
            <person name="Liu Q."/>
        </authorList>
    </citation>
    <scope>NUCLEOTIDE SEQUENCE [LARGE SCALE GENOMIC DNA]</scope>
    <source>
        <strain evidence="15 16">117-T6</strain>
    </source>
</reference>
<evidence type="ECO:0000256" key="10">
    <source>
        <dbReference type="ARBA" id="ARBA00023004"/>
    </source>
</evidence>
<evidence type="ECO:0000256" key="7">
    <source>
        <dbReference type="ARBA" id="ARBA00022827"/>
    </source>
</evidence>
<comment type="cofactor">
    <cofactor evidence="1">
        <name>FAD</name>
        <dbReference type="ChEBI" id="CHEBI:57692"/>
    </cofactor>
</comment>
<evidence type="ECO:0000256" key="11">
    <source>
        <dbReference type="ARBA" id="ARBA00023014"/>
    </source>
</evidence>
<keyword evidence="5" id="KW-0001">2Fe-2S</keyword>
<dbReference type="SUPFAM" id="SSF52343">
    <property type="entry name" value="Ferredoxin reductase-like, C-terminal NADP-linked domain"/>
    <property type="match status" value="1"/>
</dbReference>
<keyword evidence="11" id="KW-0411">Iron-sulfur</keyword>
<dbReference type="AlphaFoldDB" id="A0A3G4VJT9"/>
<dbReference type="GO" id="GO:0046872">
    <property type="term" value="F:metal ion binding"/>
    <property type="evidence" value="ECO:0007669"/>
    <property type="project" value="UniProtKB-KW"/>
</dbReference>
<evidence type="ECO:0000313" key="15">
    <source>
        <dbReference type="EMBL" id="AYV23201.1"/>
    </source>
</evidence>
<evidence type="ECO:0000259" key="14">
    <source>
        <dbReference type="PROSITE" id="PS51384"/>
    </source>
</evidence>
<evidence type="ECO:0000256" key="12">
    <source>
        <dbReference type="ARBA" id="ARBA00023136"/>
    </source>
</evidence>
<keyword evidence="12 13" id="KW-0472">Membrane</keyword>
<keyword evidence="4 13" id="KW-0812">Transmembrane</keyword>
<feature type="transmembrane region" description="Helical" evidence="13">
    <location>
        <begin position="80"/>
        <end position="98"/>
    </location>
</feature>
<accession>A0A3G4VJT9</accession>
<evidence type="ECO:0000256" key="3">
    <source>
        <dbReference type="ARBA" id="ARBA00022630"/>
    </source>
</evidence>
<keyword evidence="3" id="KW-0285">Flavoprotein</keyword>
<dbReference type="InterPro" id="IPR039261">
    <property type="entry name" value="FNR_nucleotide-bd"/>
</dbReference>
<feature type="transmembrane region" description="Helical" evidence="13">
    <location>
        <begin position="192"/>
        <end position="216"/>
    </location>
</feature>
<evidence type="ECO:0000256" key="8">
    <source>
        <dbReference type="ARBA" id="ARBA00022989"/>
    </source>
</evidence>
<feature type="transmembrane region" description="Helical" evidence="13">
    <location>
        <begin position="169"/>
        <end position="186"/>
    </location>
</feature>
<evidence type="ECO:0000256" key="2">
    <source>
        <dbReference type="ARBA" id="ARBA00004141"/>
    </source>
</evidence>
<organism evidence="15 16">
    <name type="scientific">Vibrio mediterranei</name>
    <dbReference type="NCBI Taxonomy" id="689"/>
    <lineage>
        <taxon>Bacteria</taxon>
        <taxon>Pseudomonadati</taxon>
        <taxon>Pseudomonadota</taxon>
        <taxon>Gammaproteobacteria</taxon>
        <taxon>Vibrionales</taxon>
        <taxon>Vibrionaceae</taxon>
        <taxon>Vibrio</taxon>
    </lineage>
</organism>
<evidence type="ECO:0000256" key="1">
    <source>
        <dbReference type="ARBA" id="ARBA00001974"/>
    </source>
</evidence>
<dbReference type="Pfam" id="PF08022">
    <property type="entry name" value="FAD_binding_8"/>
    <property type="match status" value="1"/>
</dbReference>
<dbReference type="Gene3D" id="2.40.30.10">
    <property type="entry name" value="Translation factors"/>
    <property type="match status" value="1"/>
</dbReference>
<dbReference type="InterPro" id="IPR013130">
    <property type="entry name" value="Fe3_Rdtase_TM_dom"/>
</dbReference>
<dbReference type="PANTHER" id="PTHR47354:SF8">
    <property type="entry name" value="1,2-PHENYLACETYL-COA EPOXIDASE, SUBUNIT E"/>
    <property type="match status" value="1"/>
</dbReference>
<sequence>MNKLYSMVLALILAIIFIWLQAEPSLVANETFMQWRSALIQITGIVSVLLLTLVMLLALRLPLIENFTRGLDKSYRLHKWVAIYAVIIGVIHWLLAIVPKQLGRAGYLERPQRGASSIDPDSFYALIRPLRGSAETMGEWTLYLFVVLTVLALFAPVRYKFFRWTHKLMAIAFIAIGYHSLILLKHSYWDNIITPITVFVVLAGITAAILSVIGWIGKDNKHAGTISEVVYSKENHTTRLSVHLPSWRGHLAGQFAFVRIGSEEPHPFTIASVDSKQRNVSFLIKALGDFTGNIHKQVQIGQQIEVEGPYGKFDFDDSKKQVWIAGGIGCAAFKARLDELAQQPDRGGVVFYYCTESPSPSLIIEMESAARKANVEFHVIDNRLKPFLSIEQIRQKHPDIAQRSIWFCGPVGFRKALLGQLKAIRFDTKNFHSELFNFR</sequence>
<keyword evidence="8 13" id="KW-1133">Transmembrane helix</keyword>
<dbReference type="SUPFAM" id="SSF63380">
    <property type="entry name" value="Riboflavin synthase domain-like"/>
    <property type="match status" value="1"/>
</dbReference>
<evidence type="ECO:0000256" key="13">
    <source>
        <dbReference type="SAM" id="Phobius"/>
    </source>
</evidence>
<dbReference type="Proteomes" id="UP000279760">
    <property type="component" value="Chromosome 2"/>
</dbReference>
<dbReference type="InterPro" id="IPR050415">
    <property type="entry name" value="MRET"/>
</dbReference>
<evidence type="ECO:0000256" key="6">
    <source>
        <dbReference type="ARBA" id="ARBA00022723"/>
    </source>
</evidence>
<gene>
    <name evidence="15" type="ORF">ECB94_18000</name>
</gene>
<evidence type="ECO:0000256" key="5">
    <source>
        <dbReference type="ARBA" id="ARBA00022714"/>
    </source>
</evidence>
<dbReference type="Pfam" id="PF01794">
    <property type="entry name" value="Ferric_reduct"/>
    <property type="match status" value="1"/>
</dbReference>
<dbReference type="CDD" id="cd06198">
    <property type="entry name" value="FNR_like_3"/>
    <property type="match status" value="1"/>
</dbReference>
<dbReference type="GO" id="GO:0051537">
    <property type="term" value="F:2 iron, 2 sulfur cluster binding"/>
    <property type="evidence" value="ECO:0007669"/>
    <property type="project" value="UniProtKB-KW"/>
</dbReference>
<feature type="transmembrane region" description="Helical" evidence="13">
    <location>
        <begin position="140"/>
        <end position="157"/>
    </location>
</feature>